<organism evidence="2 3">
    <name type="scientific">Thamnidium elegans</name>
    <dbReference type="NCBI Taxonomy" id="101142"/>
    <lineage>
        <taxon>Eukaryota</taxon>
        <taxon>Fungi</taxon>
        <taxon>Fungi incertae sedis</taxon>
        <taxon>Mucoromycota</taxon>
        <taxon>Mucoromycotina</taxon>
        <taxon>Mucoromycetes</taxon>
        <taxon>Mucorales</taxon>
        <taxon>Mucorineae</taxon>
        <taxon>Mucoraceae</taxon>
        <taxon>Thamnidium</taxon>
    </lineage>
</organism>
<feature type="compositionally biased region" description="Polar residues" evidence="1">
    <location>
        <begin position="127"/>
        <end position="148"/>
    </location>
</feature>
<evidence type="ECO:0000256" key="1">
    <source>
        <dbReference type="SAM" id="MobiDB-lite"/>
    </source>
</evidence>
<protein>
    <submittedName>
        <fullName evidence="2">Uncharacterized protein</fullName>
    </submittedName>
</protein>
<reference evidence="2" key="1">
    <citation type="submission" date="2021-01" db="EMBL/GenBank/DDBJ databases">
        <title>Metabolic potential, ecology and presence of endohyphal bacteria is reflected in genomic diversity of Mucoromycotina.</title>
        <authorList>
            <person name="Muszewska A."/>
            <person name="Okrasinska A."/>
            <person name="Steczkiewicz K."/>
            <person name="Drgas O."/>
            <person name="Orlowska M."/>
            <person name="Perlinska-Lenart U."/>
            <person name="Aleksandrzak-Piekarczyk T."/>
            <person name="Szatraj K."/>
            <person name="Zielenkiewicz U."/>
            <person name="Pilsyk S."/>
            <person name="Malc E."/>
            <person name="Mieczkowski P."/>
            <person name="Kruszewska J.S."/>
            <person name="Biernat P."/>
            <person name="Pawlowska J."/>
        </authorList>
    </citation>
    <scope>NUCLEOTIDE SEQUENCE</scope>
    <source>
        <strain evidence="2">WA0000018081</strain>
    </source>
</reference>
<feature type="region of interest" description="Disordered" evidence="1">
    <location>
        <begin position="118"/>
        <end position="156"/>
    </location>
</feature>
<comment type="caution">
    <text evidence="2">The sequence shown here is derived from an EMBL/GenBank/DDBJ whole genome shotgun (WGS) entry which is preliminary data.</text>
</comment>
<proteinExistence type="predicted"/>
<dbReference type="EMBL" id="JAEPRE010000186">
    <property type="protein sequence ID" value="KAG2230729.1"/>
    <property type="molecule type" value="Genomic_DNA"/>
</dbReference>
<dbReference type="Proteomes" id="UP000613177">
    <property type="component" value="Unassembled WGS sequence"/>
</dbReference>
<evidence type="ECO:0000313" key="2">
    <source>
        <dbReference type="EMBL" id="KAG2230729.1"/>
    </source>
</evidence>
<name>A0A8H7SHX3_9FUNG</name>
<gene>
    <name evidence="2" type="ORF">INT48_004782</name>
</gene>
<keyword evidence="3" id="KW-1185">Reference proteome</keyword>
<accession>A0A8H7SHX3</accession>
<sequence length="553" mass="63794">MLDLNNKVVLPNKKELEFFKQNNLSNWNFKNFMQHCQLKNRMSLKIDKVISQYKLCLNNIKQCVQDDDVKRYVENLSEEINDKPTEDQSKTTVNNFHNVNYGTTTVMEAHGAVTVEQNNKKRKVAEDSQTSLTEAQSKVSPTTHSGLSLSPEHYGPSLYDSWEETESEEEIVVEEDIEMNVWDIWKKILDTMQRDGDIDKYSLEHLNIVQLGNKLGSKITREYYPKNLIKKTGLTLEEIPSSFVEDNEFYNNIFDTIALSDEFSSNEVLVEAASLVFKSNNPFMKFFHTVLQSFVSGLFIDDCDVYNNEISYNYYILWPILNSLSKSIQKTKFSLGEKRLEAVSQELKLIHNDNRHFYNADGIISNIESEIEIAILETTGPLLQQNDPKETQDYIKAGYGLVAMLHVIGRKFHYGDFEIFKKIGSFFVQATPTKIRIWRAFMPASKVYVISCIGSVEVPTESKTSEEKLRKLIDLFWFLRQLINESYQAIDELQGSHIANMKKKARKLEGHEEVTSLCDNFKINTLIKLPQIYIKKSSHLQINSSPIRPDNSS</sequence>
<evidence type="ECO:0000313" key="3">
    <source>
        <dbReference type="Proteomes" id="UP000613177"/>
    </source>
</evidence>
<dbReference type="AlphaFoldDB" id="A0A8H7SHX3"/>